<accession>A0A381WDS5</accession>
<dbReference type="AlphaFoldDB" id="A0A381WDS5"/>
<organism evidence="1">
    <name type="scientific">marine metagenome</name>
    <dbReference type="NCBI Taxonomy" id="408172"/>
    <lineage>
        <taxon>unclassified sequences</taxon>
        <taxon>metagenomes</taxon>
        <taxon>ecological metagenomes</taxon>
    </lineage>
</organism>
<proteinExistence type="predicted"/>
<sequence length="35" mass="3463">VGCGGPGFDSASSVHEAVVEPVAFDIVVLSVEGMT</sequence>
<name>A0A381WDS5_9ZZZZ</name>
<feature type="non-terminal residue" evidence="1">
    <location>
        <position position="1"/>
    </location>
</feature>
<gene>
    <name evidence="1" type="ORF">METZ01_LOCUS103523</name>
</gene>
<evidence type="ECO:0000313" key="1">
    <source>
        <dbReference type="EMBL" id="SVA50669.1"/>
    </source>
</evidence>
<protein>
    <submittedName>
        <fullName evidence="1">Uncharacterized protein</fullName>
    </submittedName>
</protein>
<reference evidence="1" key="1">
    <citation type="submission" date="2018-05" db="EMBL/GenBank/DDBJ databases">
        <authorList>
            <person name="Lanie J.A."/>
            <person name="Ng W.-L."/>
            <person name="Kazmierczak K.M."/>
            <person name="Andrzejewski T.M."/>
            <person name="Davidsen T.M."/>
            <person name="Wayne K.J."/>
            <person name="Tettelin H."/>
            <person name="Glass J.I."/>
            <person name="Rusch D."/>
            <person name="Podicherti R."/>
            <person name="Tsui H.-C.T."/>
            <person name="Winkler M.E."/>
        </authorList>
    </citation>
    <scope>NUCLEOTIDE SEQUENCE</scope>
</reference>
<dbReference type="EMBL" id="UINC01011484">
    <property type="protein sequence ID" value="SVA50669.1"/>
    <property type="molecule type" value="Genomic_DNA"/>
</dbReference>